<dbReference type="Proteomes" id="UP000321518">
    <property type="component" value="Unassembled WGS sequence"/>
</dbReference>
<keyword evidence="1" id="KW-0812">Transmembrane</keyword>
<dbReference type="Gene3D" id="3.40.50.1820">
    <property type="entry name" value="alpha/beta hydrolase"/>
    <property type="match status" value="1"/>
</dbReference>
<accession>A0A511KFF6</accession>
<evidence type="ECO:0000313" key="3">
    <source>
        <dbReference type="Proteomes" id="UP000321518"/>
    </source>
</evidence>
<gene>
    <name evidence="2" type="ORF">Rt10032_c06g2682</name>
</gene>
<dbReference type="OrthoDB" id="2152029at2759"/>
<protein>
    <submittedName>
        <fullName evidence="2">Arylacetamide deacetylase-like 2</fullName>
    </submittedName>
</protein>
<dbReference type="EMBL" id="BJWK01000006">
    <property type="protein sequence ID" value="GEM08665.1"/>
    <property type="molecule type" value="Genomic_DNA"/>
</dbReference>
<name>A0A511KFF6_RHOTO</name>
<sequence>MPLKPSQTSNGAVHLPLVRGAPDQRLTFSLFLRFWILFFVNAVFLVPWQCFLEYFVLRLFSPVVQEVGRPIYTHYLIKLVQAVYRRSTPAQLRILADRVRSYALVHSAPKFRGWVKKVEVNGTSGRWLAAPGTDRKKDDVVVYYIHGGGFIFDSGINSQDFFLSTIKTLRDVHGIQASGFFLDYRKSARVPLLPPHD</sequence>
<dbReference type="AlphaFoldDB" id="A0A511KFF6"/>
<reference evidence="2 3" key="1">
    <citation type="submission" date="2019-07" db="EMBL/GenBank/DDBJ databases">
        <title>Rhodotorula toruloides NBRC10032 genome sequencing.</title>
        <authorList>
            <person name="Shida Y."/>
            <person name="Takaku H."/>
            <person name="Ogasawara W."/>
            <person name="Mori K."/>
        </authorList>
    </citation>
    <scope>NUCLEOTIDE SEQUENCE [LARGE SCALE GENOMIC DNA]</scope>
    <source>
        <strain evidence="2 3">NBRC10032</strain>
    </source>
</reference>
<keyword evidence="1" id="KW-1133">Transmembrane helix</keyword>
<feature type="transmembrane region" description="Helical" evidence="1">
    <location>
        <begin position="34"/>
        <end position="57"/>
    </location>
</feature>
<proteinExistence type="predicted"/>
<evidence type="ECO:0000256" key="1">
    <source>
        <dbReference type="SAM" id="Phobius"/>
    </source>
</evidence>
<keyword evidence="1" id="KW-0472">Membrane</keyword>
<organism evidence="2 3">
    <name type="scientific">Rhodotorula toruloides</name>
    <name type="common">Yeast</name>
    <name type="synonym">Rhodosporidium toruloides</name>
    <dbReference type="NCBI Taxonomy" id="5286"/>
    <lineage>
        <taxon>Eukaryota</taxon>
        <taxon>Fungi</taxon>
        <taxon>Dikarya</taxon>
        <taxon>Basidiomycota</taxon>
        <taxon>Pucciniomycotina</taxon>
        <taxon>Microbotryomycetes</taxon>
        <taxon>Sporidiobolales</taxon>
        <taxon>Sporidiobolaceae</taxon>
        <taxon>Rhodotorula</taxon>
    </lineage>
</organism>
<dbReference type="InterPro" id="IPR029058">
    <property type="entry name" value="AB_hydrolase_fold"/>
</dbReference>
<evidence type="ECO:0000313" key="2">
    <source>
        <dbReference type="EMBL" id="GEM08665.1"/>
    </source>
</evidence>
<comment type="caution">
    <text evidence="2">The sequence shown here is derived from an EMBL/GenBank/DDBJ whole genome shotgun (WGS) entry which is preliminary data.</text>
</comment>